<dbReference type="SUPFAM" id="SSF52540">
    <property type="entry name" value="P-loop containing nucleoside triphosphate hydrolases"/>
    <property type="match status" value="2"/>
</dbReference>
<feature type="domain" description="ABC transporter" evidence="5">
    <location>
        <begin position="6"/>
        <end position="238"/>
    </location>
</feature>
<dbReference type="PROSITE" id="PS50893">
    <property type="entry name" value="ABC_TRANSPORTER_2"/>
    <property type="match status" value="2"/>
</dbReference>
<dbReference type="PANTHER" id="PTHR19211:SF6">
    <property type="entry name" value="BLL7188 PROTEIN"/>
    <property type="match status" value="1"/>
</dbReference>
<dbReference type="CDD" id="cd03221">
    <property type="entry name" value="ABCF_EF-3"/>
    <property type="match status" value="1"/>
</dbReference>
<dbReference type="EMBL" id="CP157948">
    <property type="protein sequence ID" value="XBS89242.1"/>
    <property type="molecule type" value="Genomic_DNA"/>
</dbReference>
<gene>
    <name evidence="6" type="ORF">ABNK63_12685</name>
</gene>
<evidence type="ECO:0000313" key="6">
    <source>
        <dbReference type="EMBL" id="XBS89242.1"/>
    </source>
</evidence>
<dbReference type="PANTHER" id="PTHR19211">
    <property type="entry name" value="ATP-BINDING TRANSPORT PROTEIN-RELATED"/>
    <property type="match status" value="1"/>
</dbReference>
<keyword evidence="4" id="KW-0175">Coiled coil</keyword>
<dbReference type="InterPro" id="IPR003439">
    <property type="entry name" value="ABC_transporter-like_ATP-bd"/>
</dbReference>
<sequence>MSDARIRVVNLVFSWPDGTPVLDGLSFALGPVRTGLVAPNGAGKSSLLKLLAGELSPRSGQVAIDGVVGYLPQSVSLDGQATVAEVLGIAARLQALDAIAAGQVDPVHFDAVDGDWQVRERSVAALARLGLVDVALERRLDTFSGGEAMSLGVAAQLMRRPDVLLLDEPTNNLDRASRLRLYAVLQEWKGCLLVASHDRELLERMDQIAELTPSALRLYGGGFAFYRETLETEQRAVEQQVRNLRSEWKREQRDMQQARERAARRSGNASRHLADAGLPRIVAGNRRSAAQASAARVDATHAARMEQAGSRLQDARHALNDAAVPDFSLPATRVAADRLLFSAEGLQVVQGGRDLFGRHGLSFTIHGPQRIALCGANGVGKTTLLRVIAGECRPGHGDVRHGPGRVAYLSQRLELLDPDRTVSENLALAAPGMPAQQRANLLARLQFQGNRMDLAASALSGGERLRAVLACVLHATPAPQLLLLDEPTNNLDLPGVDLLAQALRAYEGALVVVSHDPAFLAGIGITRWVELVDGRWVEDLRR</sequence>
<proteinExistence type="predicted"/>
<evidence type="ECO:0000256" key="1">
    <source>
        <dbReference type="ARBA" id="ARBA00022737"/>
    </source>
</evidence>
<evidence type="ECO:0000259" key="5">
    <source>
        <dbReference type="PROSITE" id="PS50893"/>
    </source>
</evidence>
<dbReference type="RefSeq" id="WP_350015830.1">
    <property type="nucleotide sequence ID" value="NZ_CP157948.1"/>
</dbReference>
<evidence type="ECO:0000256" key="4">
    <source>
        <dbReference type="SAM" id="Coils"/>
    </source>
</evidence>
<dbReference type="InterPro" id="IPR050611">
    <property type="entry name" value="ABCF"/>
</dbReference>
<keyword evidence="2" id="KW-0547">Nucleotide-binding</keyword>
<accession>A0AAU7QHT0</accession>
<dbReference type="Pfam" id="PF00005">
    <property type="entry name" value="ABC_tran"/>
    <property type="match status" value="2"/>
</dbReference>
<dbReference type="FunFam" id="3.40.50.300:FF:000597">
    <property type="entry name" value="ABC transporter ATP-binding protein"/>
    <property type="match status" value="1"/>
</dbReference>
<dbReference type="InterPro" id="IPR003593">
    <property type="entry name" value="AAA+_ATPase"/>
</dbReference>
<reference evidence="6" key="1">
    <citation type="submission" date="2024-06" db="EMBL/GenBank/DDBJ databases">
        <authorList>
            <person name="Sun Y."/>
        </authorList>
    </citation>
    <scope>NUCLEOTIDE SEQUENCE</scope>
    <source>
        <strain evidence="6">IGA1.0</strain>
    </source>
</reference>
<dbReference type="SMART" id="SM00382">
    <property type="entry name" value="AAA"/>
    <property type="match status" value="2"/>
</dbReference>
<protein>
    <submittedName>
        <fullName evidence="6">ABC-F family ATP-binding cassette domain-containing protein</fullName>
    </submittedName>
</protein>
<dbReference type="GO" id="GO:0005524">
    <property type="term" value="F:ATP binding"/>
    <property type="evidence" value="ECO:0007669"/>
    <property type="project" value="UniProtKB-KW"/>
</dbReference>
<feature type="coiled-coil region" evidence="4">
    <location>
        <begin position="227"/>
        <end position="265"/>
    </location>
</feature>
<feature type="domain" description="ABC transporter" evidence="5">
    <location>
        <begin position="334"/>
        <end position="540"/>
    </location>
</feature>
<keyword evidence="1" id="KW-0677">Repeat</keyword>
<dbReference type="InterPro" id="IPR027417">
    <property type="entry name" value="P-loop_NTPase"/>
</dbReference>
<name>A0AAU7QHT0_9GAMM</name>
<dbReference type="AlphaFoldDB" id="A0AAU7QHT0"/>
<organism evidence="6">
    <name type="scientific">Rhodanobacter sp. IGA1.0</name>
    <dbReference type="NCBI Taxonomy" id="3158582"/>
    <lineage>
        <taxon>Bacteria</taxon>
        <taxon>Pseudomonadati</taxon>
        <taxon>Pseudomonadota</taxon>
        <taxon>Gammaproteobacteria</taxon>
        <taxon>Lysobacterales</taxon>
        <taxon>Rhodanobacteraceae</taxon>
        <taxon>Rhodanobacter</taxon>
    </lineage>
</organism>
<dbReference type="Gene3D" id="3.40.50.300">
    <property type="entry name" value="P-loop containing nucleotide triphosphate hydrolases"/>
    <property type="match status" value="2"/>
</dbReference>
<dbReference type="GO" id="GO:0016887">
    <property type="term" value="F:ATP hydrolysis activity"/>
    <property type="evidence" value="ECO:0007669"/>
    <property type="project" value="InterPro"/>
</dbReference>
<evidence type="ECO:0000256" key="2">
    <source>
        <dbReference type="ARBA" id="ARBA00022741"/>
    </source>
</evidence>
<evidence type="ECO:0000256" key="3">
    <source>
        <dbReference type="ARBA" id="ARBA00022840"/>
    </source>
</evidence>
<keyword evidence="3 6" id="KW-0067">ATP-binding</keyword>
<dbReference type="FunFam" id="3.40.50.300:FF:001320">
    <property type="entry name" value="Heme ABC transporter ATP-binding protein"/>
    <property type="match status" value="1"/>
</dbReference>